<organism evidence="4 5">
    <name type="scientific">Romboutsia hominis</name>
    <dbReference type="NCBI Taxonomy" id="1507512"/>
    <lineage>
        <taxon>Bacteria</taxon>
        <taxon>Bacillati</taxon>
        <taxon>Bacillota</taxon>
        <taxon>Clostridia</taxon>
        <taxon>Peptostreptococcales</taxon>
        <taxon>Peptostreptococcaceae</taxon>
        <taxon>Romboutsia</taxon>
    </lineage>
</organism>
<dbReference type="NCBIfam" id="NF007853">
    <property type="entry name" value="PRK10562.1"/>
    <property type="match status" value="1"/>
</dbReference>
<dbReference type="InterPro" id="IPR000182">
    <property type="entry name" value="GNAT_dom"/>
</dbReference>
<keyword evidence="2" id="KW-0012">Acyltransferase</keyword>
<keyword evidence="5" id="KW-1185">Reference proteome</keyword>
<dbReference type="Proteomes" id="UP000245695">
    <property type="component" value="Chromosome 1"/>
</dbReference>
<dbReference type="Gene3D" id="3.40.630.30">
    <property type="match status" value="1"/>
</dbReference>
<gene>
    <name evidence="4" type="ORF">FRIFI_0258</name>
</gene>
<evidence type="ECO:0000313" key="5">
    <source>
        <dbReference type="Proteomes" id="UP000245695"/>
    </source>
</evidence>
<sequence length="146" mass="17380">MIRMLENKDIDRIMEIWLESTIKAHDFIEKKYWEDNYNTVKHDYIPVSDVFVYEDGENIKGFIAIINSEFIGALFVDNNYQDRGIGRKLIEHIINLYDNLTLSVYKDNTKSVEFYKKMNFEVVSESIDEGTMCIEYTMKNKSKIHR</sequence>
<reference evidence="4 5" key="1">
    <citation type="submission" date="2014-09" db="EMBL/GenBank/DDBJ databases">
        <authorList>
            <person name="Hornung B.V."/>
        </authorList>
    </citation>
    <scope>NUCLEOTIDE SEQUENCE [LARGE SCALE GENOMIC DNA]</scope>
    <source>
        <strain evidence="4 5">FRIFI</strain>
    </source>
</reference>
<dbReference type="PANTHER" id="PTHR43800">
    <property type="entry name" value="PEPTIDYL-LYSINE N-ACETYLTRANSFERASE YJAB"/>
    <property type="match status" value="1"/>
</dbReference>
<accession>A0A2P2BN44</accession>
<dbReference type="InterPro" id="IPR016181">
    <property type="entry name" value="Acyl_CoA_acyltransferase"/>
</dbReference>
<dbReference type="EMBL" id="LN650648">
    <property type="protein sequence ID" value="CEI71809.1"/>
    <property type="molecule type" value="Genomic_DNA"/>
</dbReference>
<dbReference type="CDD" id="cd04301">
    <property type="entry name" value="NAT_SF"/>
    <property type="match status" value="1"/>
</dbReference>
<dbReference type="GO" id="GO:0016747">
    <property type="term" value="F:acyltransferase activity, transferring groups other than amino-acyl groups"/>
    <property type="evidence" value="ECO:0007669"/>
    <property type="project" value="InterPro"/>
</dbReference>
<name>A0A2P2BN44_9FIRM</name>
<protein>
    <submittedName>
        <fullName evidence="4">Acetyltransferase, GNAT</fullName>
    </submittedName>
</protein>
<dbReference type="RefSeq" id="WP_166504787.1">
    <property type="nucleotide sequence ID" value="NZ_JAKNTL010000002.1"/>
</dbReference>
<evidence type="ECO:0000313" key="4">
    <source>
        <dbReference type="EMBL" id="CEI71809.1"/>
    </source>
</evidence>
<dbReference type="PANTHER" id="PTHR43800:SF1">
    <property type="entry name" value="PEPTIDYL-LYSINE N-ACETYLTRANSFERASE YJAB"/>
    <property type="match status" value="1"/>
</dbReference>
<evidence type="ECO:0000256" key="2">
    <source>
        <dbReference type="ARBA" id="ARBA00023315"/>
    </source>
</evidence>
<dbReference type="SUPFAM" id="SSF55729">
    <property type="entry name" value="Acyl-CoA N-acyltransferases (Nat)"/>
    <property type="match status" value="1"/>
</dbReference>
<dbReference type="KEGG" id="rhom:FRIFI_0258"/>
<evidence type="ECO:0000256" key="1">
    <source>
        <dbReference type="ARBA" id="ARBA00022679"/>
    </source>
</evidence>
<feature type="domain" description="N-acetyltransferase" evidence="3">
    <location>
        <begin position="1"/>
        <end position="143"/>
    </location>
</feature>
<dbReference type="Pfam" id="PF13673">
    <property type="entry name" value="Acetyltransf_10"/>
    <property type="match status" value="1"/>
</dbReference>
<evidence type="ECO:0000259" key="3">
    <source>
        <dbReference type="PROSITE" id="PS51186"/>
    </source>
</evidence>
<dbReference type="AlphaFoldDB" id="A0A2P2BN44"/>
<dbReference type="PROSITE" id="PS51186">
    <property type="entry name" value="GNAT"/>
    <property type="match status" value="1"/>
</dbReference>
<proteinExistence type="predicted"/>
<keyword evidence="1 4" id="KW-0808">Transferase</keyword>